<name>A0AC34QHL8_9BILA</name>
<proteinExistence type="predicted"/>
<evidence type="ECO:0000313" key="1">
    <source>
        <dbReference type="Proteomes" id="UP000887576"/>
    </source>
</evidence>
<organism evidence="1 2">
    <name type="scientific">Panagrolaimus sp. JU765</name>
    <dbReference type="NCBI Taxonomy" id="591449"/>
    <lineage>
        <taxon>Eukaryota</taxon>
        <taxon>Metazoa</taxon>
        <taxon>Ecdysozoa</taxon>
        <taxon>Nematoda</taxon>
        <taxon>Chromadorea</taxon>
        <taxon>Rhabditida</taxon>
        <taxon>Tylenchina</taxon>
        <taxon>Panagrolaimomorpha</taxon>
        <taxon>Panagrolaimoidea</taxon>
        <taxon>Panagrolaimidae</taxon>
        <taxon>Panagrolaimus</taxon>
    </lineage>
</organism>
<accession>A0AC34QHL8</accession>
<sequence length="515" mass="58388">MVNFLPISMDISLSANTPTTDDNDMSYFTIPSRNLLNDDRMEIDEPSFNYDRNLTRSFDEAVPSSDEIYHAVVRFVDATEAVNGHFVPIEAPIPMEDDDDVVVGDVILSSDSDEDSDSTATSWKSVTSRLGEDNENRSSSSPDTGIAPPTTTWEAGPSTPFRYTGLSVAQSSTNIPINQGTTTSNRSRRGPMQLINTLSRRRSDSLRQQSNTTENSLPNGSTLIPKKRTTKLLRTTSPAYPPNHPYETVDDCTRPIKFDYILNHFKPDEELMEKYSWNPDDRSLNIFVKEDDHLTFHRHPVAQSTDCIRGKVGFTRGFHVWKLTWPQRQRGTHAVVGVATKTAPLHQAGYTSLIGHNNESYGWDLTRNKCYHDGQNTNGWTYPITTNDVSPDSFYCILDMDEGYLAFATEEKFLGVAFRGLKGKKLYPIVSAVWGHCEVTMKYLGSLDPEPKSLMEVCRRAIRYQTLQDDFPIQRLPLPPSLKRYIDANLYYYYGNKTGYSCLKKIMCYIFCRIL</sequence>
<dbReference type="WBParaSite" id="JU765_v2.g16552.t1">
    <property type="protein sequence ID" value="JU765_v2.g16552.t1"/>
    <property type="gene ID" value="JU765_v2.g16552"/>
</dbReference>
<protein>
    <submittedName>
        <fullName evidence="2">B30.2/SPRY domain-containing protein</fullName>
    </submittedName>
</protein>
<dbReference type="Proteomes" id="UP000887576">
    <property type="component" value="Unplaced"/>
</dbReference>
<reference evidence="2" key="1">
    <citation type="submission" date="2022-11" db="UniProtKB">
        <authorList>
            <consortium name="WormBaseParasite"/>
        </authorList>
    </citation>
    <scope>IDENTIFICATION</scope>
</reference>
<evidence type="ECO:0000313" key="2">
    <source>
        <dbReference type="WBParaSite" id="JU765_v2.g16552.t1"/>
    </source>
</evidence>